<evidence type="ECO:0000313" key="2">
    <source>
        <dbReference type="Proteomes" id="UP000326759"/>
    </source>
</evidence>
<evidence type="ECO:0000313" key="1">
    <source>
        <dbReference type="EMBL" id="KAB7494475.1"/>
    </source>
</evidence>
<name>A0A5N5SK80_9CRUS</name>
<accession>A0A5N5SK80</accession>
<gene>
    <name evidence="1" type="ORF">Anas_01679</name>
</gene>
<organism evidence="1 2">
    <name type="scientific">Armadillidium nasatum</name>
    <dbReference type="NCBI Taxonomy" id="96803"/>
    <lineage>
        <taxon>Eukaryota</taxon>
        <taxon>Metazoa</taxon>
        <taxon>Ecdysozoa</taxon>
        <taxon>Arthropoda</taxon>
        <taxon>Crustacea</taxon>
        <taxon>Multicrustacea</taxon>
        <taxon>Malacostraca</taxon>
        <taxon>Eumalacostraca</taxon>
        <taxon>Peracarida</taxon>
        <taxon>Isopoda</taxon>
        <taxon>Oniscidea</taxon>
        <taxon>Crinocheta</taxon>
        <taxon>Armadillidiidae</taxon>
        <taxon>Armadillidium</taxon>
    </lineage>
</organism>
<dbReference type="EMBL" id="SEYY01024004">
    <property type="protein sequence ID" value="KAB7494475.1"/>
    <property type="molecule type" value="Genomic_DNA"/>
</dbReference>
<proteinExistence type="predicted"/>
<dbReference type="AlphaFoldDB" id="A0A5N5SK80"/>
<dbReference type="OrthoDB" id="8193839at2759"/>
<keyword evidence="2" id="KW-1185">Reference proteome</keyword>
<sequence>MIPEVPPPHNLMCKRFLCDYRELAEGAWQLLPEKELLILVQKSINASVAASFQVIEAIFEIGWTGGQMGKSKAKKKESNTLSVLLQFVPIDEWLCYTMPKLLLLVQPKVKDDDEALHEDDLILIYKYLA</sequence>
<feature type="non-terminal residue" evidence="1">
    <location>
        <position position="129"/>
    </location>
</feature>
<dbReference type="Proteomes" id="UP000326759">
    <property type="component" value="Unassembled WGS sequence"/>
</dbReference>
<protein>
    <submittedName>
        <fullName evidence="1">Uncharacterized protein</fullName>
    </submittedName>
</protein>
<reference evidence="1 2" key="1">
    <citation type="journal article" date="2019" name="PLoS Biol.">
        <title>Sex chromosomes control vertical transmission of feminizing Wolbachia symbionts in an isopod.</title>
        <authorList>
            <person name="Becking T."/>
            <person name="Chebbi M.A."/>
            <person name="Giraud I."/>
            <person name="Moumen B."/>
            <person name="Laverre T."/>
            <person name="Caubet Y."/>
            <person name="Peccoud J."/>
            <person name="Gilbert C."/>
            <person name="Cordaux R."/>
        </authorList>
    </citation>
    <scope>NUCLEOTIDE SEQUENCE [LARGE SCALE GENOMIC DNA]</scope>
    <source>
        <strain evidence="1">ANa2</strain>
        <tissue evidence="1">Whole body excluding digestive tract and cuticle</tissue>
    </source>
</reference>
<comment type="caution">
    <text evidence="1">The sequence shown here is derived from an EMBL/GenBank/DDBJ whole genome shotgun (WGS) entry which is preliminary data.</text>
</comment>